<proteinExistence type="predicted"/>
<evidence type="ECO:0000313" key="3">
    <source>
        <dbReference type="Proteomes" id="UP000199024"/>
    </source>
</evidence>
<dbReference type="AlphaFoldDB" id="A0A1I6MYX2"/>
<organism evidence="2 3">
    <name type="scientific">Granulicella pectinivorans</name>
    <dbReference type="NCBI Taxonomy" id="474950"/>
    <lineage>
        <taxon>Bacteria</taxon>
        <taxon>Pseudomonadati</taxon>
        <taxon>Acidobacteriota</taxon>
        <taxon>Terriglobia</taxon>
        <taxon>Terriglobales</taxon>
        <taxon>Acidobacteriaceae</taxon>
        <taxon>Granulicella</taxon>
    </lineage>
</organism>
<gene>
    <name evidence="2" type="ORF">SAMN05421771_3917</name>
</gene>
<keyword evidence="3" id="KW-1185">Reference proteome</keyword>
<reference evidence="2 3" key="1">
    <citation type="submission" date="2016-10" db="EMBL/GenBank/DDBJ databases">
        <authorList>
            <person name="de Groot N.N."/>
        </authorList>
    </citation>
    <scope>NUCLEOTIDE SEQUENCE [LARGE SCALE GENOMIC DNA]</scope>
    <source>
        <strain evidence="2 3">DSM 21001</strain>
    </source>
</reference>
<feature type="region of interest" description="Disordered" evidence="1">
    <location>
        <begin position="1"/>
        <end position="21"/>
    </location>
</feature>
<dbReference type="OrthoDB" id="121781at2"/>
<dbReference type="EMBL" id="FOZL01000002">
    <property type="protein sequence ID" value="SFS20874.1"/>
    <property type="molecule type" value="Genomic_DNA"/>
</dbReference>
<name>A0A1I6MYX2_9BACT</name>
<evidence type="ECO:0000313" key="2">
    <source>
        <dbReference type="EMBL" id="SFS20874.1"/>
    </source>
</evidence>
<accession>A0A1I6MYX2</accession>
<protein>
    <submittedName>
        <fullName evidence="2">Uncharacterized protein</fullName>
    </submittedName>
</protein>
<dbReference type="Proteomes" id="UP000199024">
    <property type="component" value="Unassembled WGS sequence"/>
</dbReference>
<sequence length="168" mass="17781">MSLAGLAGCHSATAPSASGTVSAHEVVATEAARQQMELIPPPSKTRYMAIHTLASWENPYVTVQGNMVTLHVLLADANTSGIGEGTLLRPVGARRQDLNVRVSDLPAALNAIPQSSWPYGRVVAVEEAGNIPVKARPEVRRNMESAMAVLNDLGVVVYEWTEGGAGLR</sequence>
<evidence type="ECO:0000256" key="1">
    <source>
        <dbReference type="SAM" id="MobiDB-lite"/>
    </source>
</evidence>